<dbReference type="EMBL" id="UETB01000012">
    <property type="protein sequence ID" value="SSA45228.1"/>
    <property type="molecule type" value="Genomic_DNA"/>
</dbReference>
<evidence type="ECO:0000256" key="2">
    <source>
        <dbReference type="ARBA" id="ARBA00006739"/>
    </source>
</evidence>
<keyword evidence="5" id="KW-0472">Membrane</keyword>
<organism evidence="7 8">
    <name type="scientific">Georgenia satyanarayanai</name>
    <dbReference type="NCBI Taxonomy" id="860221"/>
    <lineage>
        <taxon>Bacteria</taxon>
        <taxon>Bacillati</taxon>
        <taxon>Actinomycetota</taxon>
        <taxon>Actinomycetes</taxon>
        <taxon>Micrococcales</taxon>
        <taxon>Bogoriellaceae</taxon>
        <taxon>Georgenia</taxon>
    </lineage>
</organism>
<dbReference type="PANTHER" id="PTHR43179">
    <property type="entry name" value="RHAMNOSYLTRANSFERASE WBBL"/>
    <property type="match status" value="1"/>
</dbReference>
<dbReference type="RefSeq" id="WP_110853282.1">
    <property type="nucleotide sequence ID" value="NZ_QKLZ01000012.1"/>
</dbReference>
<proteinExistence type="inferred from homology"/>
<keyword evidence="5" id="KW-0812">Transmembrane</keyword>
<keyword evidence="4 7" id="KW-0808">Transferase</keyword>
<dbReference type="GO" id="GO:0016757">
    <property type="term" value="F:glycosyltransferase activity"/>
    <property type="evidence" value="ECO:0007669"/>
    <property type="project" value="UniProtKB-KW"/>
</dbReference>
<dbReference type="OrthoDB" id="3180470at2"/>
<evidence type="ECO:0000313" key="8">
    <source>
        <dbReference type="Proteomes" id="UP000250222"/>
    </source>
</evidence>
<sequence length="309" mass="34280">MTAHDRTSARPPIASALIAVITYRRPAELARFIESVLALESEIPWRLVVVDNDPHGSARTTVDRFGSAVQYAHEPKPGIAAARNRCISLIGPADDAIVFTDDDEVVGENWLNDLIACANAFDADVVGGPVRSVVPDDAPAWIRQGNFFQRRIRPTGSSEGLPATNNVLVRSSALRQRDQLRFDDRFSITGGSDTDFFARFIVGDVRFVWSSTAYVIDYLPSARLSFRWLFRRFTRGGETYARVFGRTRSKVRIALTGVAYMLAGLLIAPFAIFIRPALRGISLKLFARGYGFLRGIMGASVNEYARMEE</sequence>
<feature type="domain" description="Glycosyltransferase 2-like" evidence="6">
    <location>
        <begin position="18"/>
        <end position="164"/>
    </location>
</feature>
<evidence type="ECO:0000256" key="1">
    <source>
        <dbReference type="ARBA" id="ARBA00004776"/>
    </source>
</evidence>
<feature type="transmembrane region" description="Helical" evidence="5">
    <location>
        <begin position="253"/>
        <end position="274"/>
    </location>
</feature>
<reference evidence="7 8" key="1">
    <citation type="submission" date="2016-10" db="EMBL/GenBank/DDBJ databases">
        <authorList>
            <person name="Cai Z."/>
        </authorList>
    </citation>
    <scope>NUCLEOTIDE SEQUENCE [LARGE SCALE GENOMIC DNA]</scope>
    <source>
        <strain evidence="7 8">CGMCC 1.10826</strain>
    </source>
</reference>
<keyword evidence="5" id="KW-1133">Transmembrane helix</keyword>
<evidence type="ECO:0000256" key="4">
    <source>
        <dbReference type="ARBA" id="ARBA00022679"/>
    </source>
</evidence>
<name>A0A2Y9APF4_9MICO</name>
<evidence type="ECO:0000256" key="5">
    <source>
        <dbReference type="SAM" id="Phobius"/>
    </source>
</evidence>
<dbReference type="PANTHER" id="PTHR43179:SF12">
    <property type="entry name" value="GALACTOFURANOSYLTRANSFERASE GLFT2"/>
    <property type="match status" value="1"/>
</dbReference>
<accession>A0A2Y9APF4</accession>
<dbReference type="Pfam" id="PF00535">
    <property type="entry name" value="Glycos_transf_2"/>
    <property type="match status" value="1"/>
</dbReference>
<evidence type="ECO:0000256" key="3">
    <source>
        <dbReference type="ARBA" id="ARBA00022676"/>
    </source>
</evidence>
<evidence type="ECO:0000313" key="7">
    <source>
        <dbReference type="EMBL" id="SSA45228.1"/>
    </source>
</evidence>
<dbReference type="AlphaFoldDB" id="A0A2Y9APF4"/>
<dbReference type="Gene3D" id="3.90.550.10">
    <property type="entry name" value="Spore Coat Polysaccharide Biosynthesis Protein SpsA, Chain A"/>
    <property type="match status" value="1"/>
</dbReference>
<keyword evidence="8" id="KW-1185">Reference proteome</keyword>
<dbReference type="SUPFAM" id="SSF53448">
    <property type="entry name" value="Nucleotide-diphospho-sugar transferases"/>
    <property type="match status" value="1"/>
</dbReference>
<protein>
    <submittedName>
        <fullName evidence="7">Glycosyltransferase, GT2 family</fullName>
    </submittedName>
</protein>
<dbReference type="Proteomes" id="UP000250222">
    <property type="component" value="Unassembled WGS sequence"/>
</dbReference>
<dbReference type="InterPro" id="IPR001173">
    <property type="entry name" value="Glyco_trans_2-like"/>
</dbReference>
<dbReference type="InterPro" id="IPR029044">
    <property type="entry name" value="Nucleotide-diphossugar_trans"/>
</dbReference>
<gene>
    <name evidence="7" type="ORF">SAMN05216184_11287</name>
</gene>
<comment type="similarity">
    <text evidence="2">Belongs to the glycosyltransferase 2 family.</text>
</comment>
<comment type="pathway">
    <text evidence="1">Cell wall biogenesis; cell wall polysaccharide biosynthesis.</text>
</comment>
<dbReference type="CDD" id="cd00761">
    <property type="entry name" value="Glyco_tranf_GTA_type"/>
    <property type="match status" value="1"/>
</dbReference>
<keyword evidence="3" id="KW-0328">Glycosyltransferase</keyword>
<evidence type="ECO:0000259" key="6">
    <source>
        <dbReference type="Pfam" id="PF00535"/>
    </source>
</evidence>